<gene>
    <name evidence="1" type="ORF">GMARGA_LOCUS22462</name>
</gene>
<reference evidence="1 2" key="1">
    <citation type="submission" date="2021-06" db="EMBL/GenBank/DDBJ databases">
        <authorList>
            <person name="Kallberg Y."/>
            <person name="Tangrot J."/>
            <person name="Rosling A."/>
        </authorList>
    </citation>
    <scope>NUCLEOTIDE SEQUENCE [LARGE SCALE GENOMIC DNA]</scope>
    <source>
        <strain evidence="1 2">120-4 pot B 10/14</strain>
    </source>
</reference>
<protein>
    <submittedName>
        <fullName evidence="1">36935_t:CDS:1</fullName>
    </submittedName>
</protein>
<keyword evidence="2" id="KW-1185">Reference proteome</keyword>
<proteinExistence type="predicted"/>
<dbReference type="Proteomes" id="UP000789901">
    <property type="component" value="Unassembled WGS sequence"/>
</dbReference>
<accession>A0ABN7VSZ6</accession>
<dbReference type="EMBL" id="CAJVQB010021682">
    <property type="protein sequence ID" value="CAG8797765.1"/>
    <property type="molecule type" value="Genomic_DNA"/>
</dbReference>
<evidence type="ECO:0000313" key="1">
    <source>
        <dbReference type="EMBL" id="CAG8797765.1"/>
    </source>
</evidence>
<comment type="caution">
    <text evidence="1">The sequence shown here is derived from an EMBL/GenBank/DDBJ whole genome shotgun (WGS) entry which is preliminary data.</text>
</comment>
<name>A0ABN7VSZ6_GIGMA</name>
<sequence>MTLAKFQDNASQNLLIRRACAKKAREQREVNNRDNLLVIESDSYDLEDNEAAEIVLNKIIQNAQKLNFNKNSQRYTRNSDRTR</sequence>
<evidence type="ECO:0000313" key="2">
    <source>
        <dbReference type="Proteomes" id="UP000789901"/>
    </source>
</evidence>
<organism evidence="1 2">
    <name type="scientific">Gigaspora margarita</name>
    <dbReference type="NCBI Taxonomy" id="4874"/>
    <lineage>
        <taxon>Eukaryota</taxon>
        <taxon>Fungi</taxon>
        <taxon>Fungi incertae sedis</taxon>
        <taxon>Mucoromycota</taxon>
        <taxon>Glomeromycotina</taxon>
        <taxon>Glomeromycetes</taxon>
        <taxon>Diversisporales</taxon>
        <taxon>Gigasporaceae</taxon>
        <taxon>Gigaspora</taxon>
    </lineage>
</organism>